<organism evidence="2 3">
    <name type="scientific">Roseomonas acroporae</name>
    <dbReference type="NCBI Taxonomy" id="2937791"/>
    <lineage>
        <taxon>Bacteria</taxon>
        <taxon>Pseudomonadati</taxon>
        <taxon>Pseudomonadota</taxon>
        <taxon>Alphaproteobacteria</taxon>
        <taxon>Acetobacterales</taxon>
        <taxon>Roseomonadaceae</taxon>
        <taxon>Roseomonas</taxon>
    </lineage>
</organism>
<reference evidence="2" key="1">
    <citation type="submission" date="2022-04" db="EMBL/GenBank/DDBJ databases">
        <title>Roseomonas acroporae sp. nov., isolated from coral Acropora digitifera.</title>
        <authorList>
            <person name="Sun H."/>
        </authorList>
    </citation>
    <scope>NUCLEOTIDE SEQUENCE</scope>
    <source>
        <strain evidence="2">NAR14</strain>
    </source>
</reference>
<proteinExistence type="predicted"/>
<dbReference type="Pfam" id="PF02515">
    <property type="entry name" value="CoA_transf_3"/>
    <property type="match status" value="1"/>
</dbReference>
<evidence type="ECO:0000256" key="1">
    <source>
        <dbReference type="SAM" id="MobiDB-lite"/>
    </source>
</evidence>
<sequence>MSADQGVPASTPAAPGPLSGLRVVQMAAIGPVPLCTMLLADLGAEVLCIERPQADTPQAGTSQPGTSQAGTSQPRPPGTGPGSAGGPARIDIMRRGRTFVAVDLRRDEGRALAAALLDQADIVLEGFRPGVMERLGLGPETALARNPRLVYGRMTGWGQEGPLARNAGHDINYIALSGALHAIGRAGERPVPPLNLVGDYGGGALYLAFGVVCALHERARSGRGQVVDAAMVDGAASLMTAFQGMLADGRWRDERGVNRLDGGEPWYDTYETADGRHVGVGALEPQFWDELLRRLDIDPASLPPRDDRAGWPAIRARLTETFRARPRDHWAAVFAESDACVAPILSIGEAPSHPHHRARGTYATVDGVTQPAPAPRFGRTPGAIRPATVPDAAGLPALLRDWQVPEAVIAAARDAAALPGG</sequence>
<comment type="caution">
    <text evidence="2">The sequence shown here is derived from an EMBL/GenBank/DDBJ whole genome shotgun (WGS) entry which is preliminary data.</text>
</comment>
<keyword evidence="2" id="KW-0808">Transferase</keyword>
<evidence type="ECO:0000313" key="3">
    <source>
        <dbReference type="Proteomes" id="UP001139516"/>
    </source>
</evidence>
<accession>A0A9X2BTP2</accession>
<dbReference type="InterPro" id="IPR044855">
    <property type="entry name" value="CoA-Trfase_III_dom3_sf"/>
</dbReference>
<gene>
    <name evidence="2" type="ORF">M0638_10505</name>
</gene>
<feature type="compositionally biased region" description="Polar residues" evidence="1">
    <location>
        <begin position="55"/>
        <end position="73"/>
    </location>
</feature>
<name>A0A9X2BTP2_9PROT</name>
<dbReference type="PANTHER" id="PTHR48228">
    <property type="entry name" value="SUCCINYL-COA--D-CITRAMALATE COA-TRANSFERASE"/>
    <property type="match status" value="1"/>
</dbReference>
<feature type="region of interest" description="Disordered" evidence="1">
    <location>
        <begin position="55"/>
        <end position="90"/>
    </location>
</feature>
<dbReference type="Gene3D" id="3.40.50.10540">
    <property type="entry name" value="Crotonobetainyl-coa:carnitine coa-transferase, domain 1"/>
    <property type="match status" value="1"/>
</dbReference>
<dbReference type="InterPro" id="IPR023606">
    <property type="entry name" value="CoA-Trfase_III_dom_1_sf"/>
</dbReference>
<dbReference type="PANTHER" id="PTHR48228:SF5">
    <property type="entry name" value="ALPHA-METHYLACYL-COA RACEMASE"/>
    <property type="match status" value="1"/>
</dbReference>
<dbReference type="Proteomes" id="UP001139516">
    <property type="component" value="Unassembled WGS sequence"/>
</dbReference>
<dbReference type="RefSeq" id="WP_248666934.1">
    <property type="nucleotide sequence ID" value="NZ_JALPRX010000038.1"/>
</dbReference>
<dbReference type="InterPro" id="IPR003673">
    <property type="entry name" value="CoA-Trfase_fam_III"/>
</dbReference>
<dbReference type="SUPFAM" id="SSF89796">
    <property type="entry name" value="CoA-transferase family III (CaiB/BaiF)"/>
    <property type="match status" value="1"/>
</dbReference>
<dbReference type="InterPro" id="IPR050509">
    <property type="entry name" value="CoA-transferase_III"/>
</dbReference>
<dbReference type="EMBL" id="JALPRX010000038">
    <property type="protein sequence ID" value="MCK8784813.1"/>
    <property type="molecule type" value="Genomic_DNA"/>
</dbReference>
<dbReference type="Gene3D" id="3.30.1540.10">
    <property type="entry name" value="formyl-coa transferase, domain 3"/>
    <property type="match status" value="1"/>
</dbReference>
<dbReference type="GO" id="GO:0016740">
    <property type="term" value="F:transferase activity"/>
    <property type="evidence" value="ECO:0007669"/>
    <property type="project" value="UniProtKB-KW"/>
</dbReference>
<evidence type="ECO:0000313" key="2">
    <source>
        <dbReference type="EMBL" id="MCK8784813.1"/>
    </source>
</evidence>
<keyword evidence="3" id="KW-1185">Reference proteome</keyword>
<dbReference type="AlphaFoldDB" id="A0A9X2BTP2"/>
<protein>
    <submittedName>
        <fullName evidence="2">CoA transferase</fullName>
    </submittedName>
</protein>